<feature type="transmembrane region" description="Helical" evidence="9">
    <location>
        <begin position="283"/>
        <end position="305"/>
    </location>
</feature>
<name>A0A6P1SYE2_9RHOB</name>
<organism evidence="12 13">
    <name type="scientific">Algicella marina</name>
    <dbReference type="NCBI Taxonomy" id="2683284"/>
    <lineage>
        <taxon>Bacteria</taxon>
        <taxon>Pseudomonadati</taxon>
        <taxon>Pseudomonadota</taxon>
        <taxon>Alphaproteobacteria</taxon>
        <taxon>Rhodobacterales</taxon>
        <taxon>Paracoccaceae</taxon>
        <taxon>Algicella</taxon>
    </lineage>
</organism>
<proteinExistence type="predicted"/>
<dbReference type="Gene3D" id="3.40.50.300">
    <property type="entry name" value="P-loop containing nucleotide triphosphate hydrolases"/>
    <property type="match status" value="1"/>
</dbReference>
<evidence type="ECO:0000256" key="7">
    <source>
        <dbReference type="ARBA" id="ARBA00023136"/>
    </source>
</evidence>
<evidence type="ECO:0000259" key="10">
    <source>
        <dbReference type="PROSITE" id="PS50893"/>
    </source>
</evidence>
<dbReference type="EMBL" id="CP046620">
    <property type="protein sequence ID" value="QHQ34767.1"/>
    <property type="molecule type" value="Genomic_DNA"/>
</dbReference>
<dbReference type="PROSITE" id="PS50893">
    <property type="entry name" value="ABC_TRANSPORTER_2"/>
    <property type="match status" value="1"/>
</dbReference>
<keyword evidence="7 9" id="KW-0472">Membrane</keyword>
<feature type="compositionally biased region" description="Low complexity" evidence="8">
    <location>
        <begin position="1"/>
        <end position="21"/>
    </location>
</feature>
<feature type="region of interest" description="Disordered" evidence="8">
    <location>
        <begin position="1"/>
        <end position="26"/>
    </location>
</feature>
<dbReference type="InterPro" id="IPR039421">
    <property type="entry name" value="Type_1_exporter"/>
</dbReference>
<comment type="subcellular location">
    <subcellularLocation>
        <location evidence="1">Cell membrane</location>
        <topology evidence="1">Multi-pass membrane protein</topology>
    </subcellularLocation>
</comment>
<sequence length="617" mass="67026">MTDTSEATAAPDAAEARPNATTEGRSAMRTVRKVGPYLWPEGRTDVKIRVVLAMIALVLGKVVTVAIPAFFGAAVDSLAPENGDTAFLLISSSVGLVLAYGAMRLASVGFNQLRDAVFARVGQGALRQLALETFRHIHALSLRYHITRKTGGLSRIIERGVKGVEFLLRFLLFSMGPLALELLFVCGIFFFAFGVSYLLVVALTIALYVWFTFAVTEWRVKIRKEMNDQDTNANQKAIDSLLNFETVKYFGAEGREAERYDQSMAGYETAAVKTLKSLAFLNFGQSVLITGGLVAVMLMGALAVGRGDLTVGQFVMINAYMVQITMPLNFLGTVYREIRQALVDMGDMFDLLEQPAEISDKPGAPALAVSGGRITFDGVRFGYNGNRTILHKLDLDVQPGQTVAVVGPSGSGKSTIGRLLFRFYDVEAGALRIDGQDVRDVTQESLRSQIGVVPQDTVLFNDTIGYNIAYGRPEAGQDAVEAAARSAQIHDFIMSLPEGYDTTVGERGLKLSGGEKQRVGIARTLLKNPPILLLDEATSALDTETERDIQDSLRAMGEGRSVITIAHRLSTVVHADKIVVLEQGHVVEEGTHESLLARGGRYARMWATQQSEESDAA</sequence>
<evidence type="ECO:0000256" key="8">
    <source>
        <dbReference type="SAM" id="MobiDB-lite"/>
    </source>
</evidence>
<dbReference type="GO" id="GO:0005524">
    <property type="term" value="F:ATP binding"/>
    <property type="evidence" value="ECO:0007669"/>
    <property type="project" value="UniProtKB-KW"/>
</dbReference>
<dbReference type="InterPro" id="IPR027417">
    <property type="entry name" value="P-loop_NTPase"/>
</dbReference>
<evidence type="ECO:0000256" key="9">
    <source>
        <dbReference type="SAM" id="Phobius"/>
    </source>
</evidence>
<keyword evidence="6 9" id="KW-1133">Transmembrane helix</keyword>
<protein>
    <submittedName>
        <fullName evidence="12">ATP-binding cassette domain-containing protein</fullName>
    </submittedName>
</protein>
<dbReference type="PROSITE" id="PS50929">
    <property type="entry name" value="ABC_TM1F"/>
    <property type="match status" value="1"/>
</dbReference>
<feature type="transmembrane region" description="Helical" evidence="9">
    <location>
        <begin position="311"/>
        <end position="331"/>
    </location>
</feature>
<dbReference type="Pfam" id="PF00005">
    <property type="entry name" value="ABC_tran"/>
    <property type="match status" value="1"/>
</dbReference>
<evidence type="ECO:0000256" key="2">
    <source>
        <dbReference type="ARBA" id="ARBA00022448"/>
    </source>
</evidence>
<dbReference type="CDD" id="cd03253">
    <property type="entry name" value="ABCC_ATM1_transporter"/>
    <property type="match status" value="1"/>
</dbReference>
<gene>
    <name evidence="12" type="ORF">GO499_05940</name>
</gene>
<dbReference type="InterPro" id="IPR011527">
    <property type="entry name" value="ABC1_TM_dom"/>
</dbReference>
<keyword evidence="3 9" id="KW-0812">Transmembrane</keyword>
<dbReference type="SMART" id="SM00382">
    <property type="entry name" value="AAA"/>
    <property type="match status" value="1"/>
</dbReference>
<feature type="domain" description="ABC transporter" evidence="10">
    <location>
        <begin position="374"/>
        <end position="608"/>
    </location>
</feature>
<dbReference type="AlphaFoldDB" id="A0A6P1SYE2"/>
<keyword evidence="13" id="KW-1185">Reference proteome</keyword>
<dbReference type="PANTHER" id="PTHR24221:SF402">
    <property type="entry name" value="IRON-SULFUR CLUSTERS TRANSPORTER ABCB7, MITOCHONDRIAL"/>
    <property type="match status" value="1"/>
</dbReference>
<dbReference type="CDD" id="cd18582">
    <property type="entry name" value="ABC_6TM_ATM1_ABCB7"/>
    <property type="match status" value="1"/>
</dbReference>
<evidence type="ECO:0000259" key="11">
    <source>
        <dbReference type="PROSITE" id="PS50929"/>
    </source>
</evidence>
<evidence type="ECO:0000256" key="4">
    <source>
        <dbReference type="ARBA" id="ARBA00022741"/>
    </source>
</evidence>
<dbReference type="Proteomes" id="UP000464495">
    <property type="component" value="Chromosome"/>
</dbReference>
<dbReference type="GO" id="GO:0140359">
    <property type="term" value="F:ABC-type transporter activity"/>
    <property type="evidence" value="ECO:0007669"/>
    <property type="project" value="InterPro"/>
</dbReference>
<evidence type="ECO:0000256" key="1">
    <source>
        <dbReference type="ARBA" id="ARBA00004651"/>
    </source>
</evidence>
<dbReference type="Gene3D" id="1.20.1560.10">
    <property type="entry name" value="ABC transporter type 1, transmembrane domain"/>
    <property type="match status" value="1"/>
</dbReference>
<dbReference type="GO" id="GO:0005886">
    <property type="term" value="C:plasma membrane"/>
    <property type="evidence" value="ECO:0007669"/>
    <property type="project" value="UniProtKB-SubCell"/>
</dbReference>
<dbReference type="SUPFAM" id="SSF90123">
    <property type="entry name" value="ABC transporter transmembrane region"/>
    <property type="match status" value="1"/>
</dbReference>
<dbReference type="FunFam" id="3.40.50.300:FF:000186">
    <property type="entry name" value="ATP-binding cassette sub-family B member 7, mitochondrial"/>
    <property type="match status" value="1"/>
</dbReference>
<evidence type="ECO:0000256" key="5">
    <source>
        <dbReference type="ARBA" id="ARBA00022840"/>
    </source>
</evidence>
<feature type="domain" description="ABC transmembrane type-1" evidence="11">
    <location>
        <begin position="51"/>
        <end position="340"/>
    </location>
</feature>
<keyword evidence="5 12" id="KW-0067">ATP-binding</keyword>
<keyword evidence="4" id="KW-0547">Nucleotide-binding</keyword>
<feature type="transmembrane region" description="Helical" evidence="9">
    <location>
        <begin position="197"/>
        <end position="216"/>
    </location>
</feature>
<evidence type="ECO:0000256" key="3">
    <source>
        <dbReference type="ARBA" id="ARBA00022692"/>
    </source>
</evidence>
<dbReference type="GO" id="GO:0016887">
    <property type="term" value="F:ATP hydrolysis activity"/>
    <property type="evidence" value="ECO:0007669"/>
    <property type="project" value="InterPro"/>
</dbReference>
<dbReference type="SUPFAM" id="SSF52540">
    <property type="entry name" value="P-loop containing nucleoside triphosphate hydrolases"/>
    <property type="match status" value="1"/>
</dbReference>
<dbReference type="KEGG" id="amaq:GO499_05940"/>
<dbReference type="InterPro" id="IPR003439">
    <property type="entry name" value="ABC_transporter-like_ATP-bd"/>
</dbReference>
<feature type="transmembrane region" description="Helical" evidence="9">
    <location>
        <begin position="86"/>
        <end position="106"/>
    </location>
</feature>
<evidence type="ECO:0000313" key="13">
    <source>
        <dbReference type="Proteomes" id="UP000464495"/>
    </source>
</evidence>
<dbReference type="InterPro" id="IPR017871">
    <property type="entry name" value="ABC_transporter-like_CS"/>
</dbReference>
<dbReference type="InterPro" id="IPR036640">
    <property type="entry name" value="ABC1_TM_sf"/>
</dbReference>
<reference evidence="12 13" key="1">
    <citation type="submission" date="2019-12" db="EMBL/GenBank/DDBJ databases">
        <title>Complete genome sequence of Algicella marina strain 9Alg 56(T) isolated from the red alga Tichocarpus crinitus.</title>
        <authorList>
            <person name="Kim S.-G."/>
            <person name="Nedashkovskaya O.I."/>
        </authorList>
    </citation>
    <scope>NUCLEOTIDE SEQUENCE [LARGE SCALE GENOMIC DNA]</scope>
    <source>
        <strain evidence="12 13">9Alg 56</strain>
    </source>
</reference>
<keyword evidence="2" id="KW-0813">Transport</keyword>
<evidence type="ECO:0000313" key="12">
    <source>
        <dbReference type="EMBL" id="QHQ34767.1"/>
    </source>
</evidence>
<evidence type="ECO:0000256" key="6">
    <source>
        <dbReference type="ARBA" id="ARBA00022989"/>
    </source>
</evidence>
<dbReference type="RefSeq" id="WP_161861335.1">
    <property type="nucleotide sequence ID" value="NZ_CP046620.1"/>
</dbReference>
<dbReference type="PANTHER" id="PTHR24221">
    <property type="entry name" value="ATP-BINDING CASSETTE SUB-FAMILY B"/>
    <property type="match status" value="1"/>
</dbReference>
<dbReference type="InterPro" id="IPR003593">
    <property type="entry name" value="AAA+_ATPase"/>
</dbReference>
<dbReference type="PROSITE" id="PS00211">
    <property type="entry name" value="ABC_TRANSPORTER_1"/>
    <property type="match status" value="1"/>
</dbReference>
<dbReference type="GO" id="GO:0006879">
    <property type="term" value="P:intracellular iron ion homeostasis"/>
    <property type="evidence" value="ECO:0007669"/>
    <property type="project" value="TreeGrafter"/>
</dbReference>
<dbReference type="Pfam" id="PF00664">
    <property type="entry name" value="ABC_membrane"/>
    <property type="match status" value="1"/>
</dbReference>
<feature type="transmembrane region" description="Helical" evidence="9">
    <location>
        <begin position="166"/>
        <end position="191"/>
    </location>
</feature>
<feature type="transmembrane region" description="Helical" evidence="9">
    <location>
        <begin position="50"/>
        <end position="74"/>
    </location>
</feature>
<accession>A0A6P1SYE2</accession>